<gene>
    <name evidence="2" type="ORF">R4Y45_07290</name>
</gene>
<sequence>MANAMDVADYIIYKAKDYGMVSNLQLQKIMYFLNAKKLVVDNEPLVDEPFERWDYGPVVRSVYTEYSMNGGKKIPAPENHIMFDENQELVEKKFDVNELKIDTENKKFIDKYIDFLVKINPFDLVDKSHEENQWNDLGPNMAYSDNETIKFYRNKFKKGEQMKWLSPRP</sequence>
<dbReference type="InterPro" id="IPR025272">
    <property type="entry name" value="SocA_Panacea"/>
</dbReference>
<reference evidence="2 3" key="1">
    <citation type="submission" date="2023-10" db="EMBL/GenBank/DDBJ databases">
        <title>Holzapfeliella saturejae sp. nov. isolated from Satureja montana flowers.</title>
        <authorList>
            <person name="Alcantara C."/>
            <person name="Zuniga M."/>
            <person name="Landete J.M."/>
            <person name="Monedero V."/>
        </authorList>
    </citation>
    <scope>NUCLEOTIDE SEQUENCE [LARGE SCALE GENOMIC DNA]</scope>
    <source>
        <strain evidence="2 3">He02</strain>
    </source>
</reference>
<accession>A0ABU8SJD5</accession>
<organism evidence="2 3">
    <name type="scientific">Holzapfeliella saturejae</name>
    <dbReference type="NCBI Taxonomy" id="3082953"/>
    <lineage>
        <taxon>Bacteria</taxon>
        <taxon>Bacillati</taxon>
        <taxon>Bacillota</taxon>
        <taxon>Bacilli</taxon>
        <taxon>Lactobacillales</taxon>
        <taxon>Lactobacillaceae</taxon>
        <taxon>Holzapfeliella</taxon>
    </lineage>
</organism>
<comment type="caution">
    <text evidence="2">The sequence shown here is derived from an EMBL/GenBank/DDBJ whole genome shotgun (WGS) entry which is preliminary data.</text>
</comment>
<dbReference type="Pfam" id="PF13274">
    <property type="entry name" value="SocA_Panacea"/>
    <property type="match status" value="1"/>
</dbReference>
<dbReference type="Proteomes" id="UP001377804">
    <property type="component" value="Unassembled WGS sequence"/>
</dbReference>
<name>A0ABU8SJD5_9LACO</name>
<feature type="domain" description="Antitoxin SocA-like Panacea" evidence="1">
    <location>
        <begin position="26"/>
        <end position="134"/>
    </location>
</feature>
<evidence type="ECO:0000313" key="3">
    <source>
        <dbReference type="Proteomes" id="UP001377804"/>
    </source>
</evidence>
<protein>
    <submittedName>
        <fullName evidence="2">DUF4065 domain-containing protein</fullName>
    </submittedName>
</protein>
<proteinExistence type="predicted"/>
<keyword evidence="3" id="KW-1185">Reference proteome</keyword>
<dbReference type="RefSeq" id="WP_339970579.1">
    <property type="nucleotide sequence ID" value="NZ_JAWMWG010000006.1"/>
</dbReference>
<evidence type="ECO:0000313" key="2">
    <source>
        <dbReference type="EMBL" id="MEJ6349023.1"/>
    </source>
</evidence>
<evidence type="ECO:0000259" key="1">
    <source>
        <dbReference type="Pfam" id="PF13274"/>
    </source>
</evidence>
<dbReference type="EMBL" id="JAWMWG010000006">
    <property type="protein sequence ID" value="MEJ6349023.1"/>
    <property type="molecule type" value="Genomic_DNA"/>
</dbReference>